<keyword evidence="2" id="KW-0689">Ribosomal protein</keyword>
<name>A0A9N9C1B1_9GLOM</name>
<dbReference type="PANTHER" id="PTHR15893:SF0">
    <property type="entry name" value="LARGE RIBOSOMAL SUBUNIT PROTEIN BL27M"/>
    <property type="match status" value="1"/>
</dbReference>
<evidence type="ECO:0000256" key="2">
    <source>
        <dbReference type="ARBA" id="ARBA00022980"/>
    </source>
</evidence>
<dbReference type="OrthoDB" id="1867012at2759"/>
<evidence type="ECO:0000256" key="4">
    <source>
        <dbReference type="ARBA" id="ARBA00035267"/>
    </source>
</evidence>
<evidence type="ECO:0000256" key="3">
    <source>
        <dbReference type="ARBA" id="ARBA00023274"/>
    </source>
</evidence>
<dbReference type="Gene3D" id="2.40.50.100">
    <property type="match status" value="1"/>
</dbReference>
<keyword evidence="6" id="KW-1185">Reference proteome</keyword>
<dbReference type="SUPFAM" id="SSF56349">
    <property type="entry name" value="DNA breaking-rejoining enzymes"/>
    <property type="match status" value="1"/>
</dbReference>
<evidence type="ECO:0000313" key="6">
    <source>
        <dbReference type="Proteomes" id="UP000789831"/>
    </source>
</evidence>
<dbReference type="SUPFAM" id="SSF110324">
    <property type="entry name" value="Ribosomal L27 protein-like"/>
    <property type="match status" value="1"/>
</dbReference>
<sequence>MLVFPLDLQFFAQKKGGGSAATNRSHDSISKRLGVKKFGGEYVRKGSIIIRQRGTKYKNGKGVFLGKDYTVHAEYDGVNGAHGAQLLTIQQLLGHSSVQTTEKYIQNDFEYVYADYTNEPERLYEIPEERQFAANFGGQGFILEKGSEIISDGKPFFQLGVIKEDSERGLKYFRVYTIDNYQHINPRNLYVELVLKED</sequence>
<dbReference type="Proteomes" id="UP000789831">
    <property type="component" value="Unassembled WGS sequence"/>
</dbReference>
<dbReference type="GO" id="GO:0003677">
    <property type="term" value="F:DNA binding"/>
    <property type="evidence" value="ECO:0007669"/>
    <property type="project" value="InterPro"/>
</dbReference>
<dbReference type="EMBL" id="CAJVPL010001710">
    <property type="protein sequence ID" value="CAG8584182.1"/>
    <property type="molecule type" value="Genomic_DNA"/>
</dbReference>
<evidence type="ECO:0000313" key="5">
    <source>
        <dbReference type="EMBL" id="CAG8584182.1"/>
    </source>
</evidence>
<dbReference type="GO" id="GO:0005762">
    <property type="term" value="C:mitochondrial large ribosomal subunit"/>
    <property type="evidence" value="ECO:0007669"/>
    <property type="project" value="TreeGrafter"/>
</dbReference>
<protein>
    <recommendedName>
        <fullName evidence="4">Large ribosomal subunit protein bL27m</fullName>
    </recommendedName>
</protein>
<proteinExistence type="inferred from homology"/>
<evidence type="ECO:0000256" key="1">
    <source>
        <dbReference type="ARBA" id="ARBA00010797"/>
    </source>
</evidence>
<dbReference type="AlphaFoldDB" id="A0A9N9C1B1"/>
<dbReference type="PRINTS" id="PR00063">
    <property type="entry name" value="RIBOSOMALL27"/>
</dbReference>
<dbReference type="PROSITE" id="PS00831">
    <property type="entry name" value="RIBOSOMAL_L27"/>
    <property type="match status" value="1"/>
</dbReference>
<dbReference type="InterPro" id="IPR001684">
    <property type="entry name" value="Ribosomal_bL27"/>
</dbReference>
<comment type="caution">
    <text evidence="5">The sequence shown here is derived from an EMBL/GenBank/DDBJ whole genome shotgun (WGS) entry which is preliminary data.</text>
</comment>
<dbReference type="PANTHER" id="PTHR15893">
    <property type="entry name" value="RIBOSOMAL PROTEIN L27"/>
    <property type="match status" value="1"/>
</dbReference>
<organism evidence="5 6">
    <name type="scientific">Ambispora gerdemannii</name>
    <dbReference type="NCBI Taxonomy" id="144530"/>
    <lineage>
        <taxon>Eukaryota</taxon>
        <taxon>Fungi</taxon>
        <taxon>Fungi incertae sedis</taxon>
        <taxon>Mucoromycota</taxon>
        <taxon>Glomeromycotina</taxon>
        <taxon>Glomeromycetes</taxon>
        <taxon>Archaeosporales</taxon>
        <taxon>Ambisporaceae</taxon>
        <taxon>Ambispora</taxon>
    </lineage>
</organism>
<gene>
    <name evidence="5" type="ORF">AGERDE_LOCUS8276</name>
</gene>
<dbReference type="Pfam" id="PF01016">
    <property type="entry name" value="Ribosomal_L27"/>
    <property type="match status" value="1"/>
</dbReference>
<keyword evidence="3" id="KW-0687">Ribonucleoprotein</keyword>
<comment type="similarity">
    <text evidence="1">Belongs to the bacterial ribosomal protein bL27 family.</text>
</comment>
<dbReference type="InterPro" id="IPR018261">
    <property type="entry name" value="Ribosomal_bL27_CS"/>
</dbReference>
<dbReference type="GO" id="GO:0006412">
    <property type="term" value="P:translation"/>
    <property type="evidence" value="ECO:0007669"/>
    <property type="project" value="InterPro"/>
</dbReference>
<reference evidence="5" key="1">
    <citation type="submission" date="2021-06" db="EMBL/GenBank/DDBJ databases">
        <authorList>
            <person name="Kallberg Y."/>
            <person name="Tangrot J."/>
            <person name="Rosling A."/>
        </authorList>
    </citation>
    <scope>NUCLEOTIDE SEQUENCE</scope>
    <source>
        <strain evidence="5">MT106</strain>
    </source>
</reference>
<dbReference type="InterPro" id="IPR011010">
    <property type="entry name" value="DNA_brk_join_enz"/>
</dbReference>
<accession>A0A9N9C1B1</accession>
<dbReference type="GO" id="GO:0003735">
    <property type="term" value="F:structural constituent of ribosome"/>
    <property type="evidence" value="ECO:0007669"/>
    <property type="project" value="InterPro"/>
</dbReference>